<evidence type="ECO:0000256" key="1">
    <source>
        <dbReference type="SAM" id="MobiDB-lite"/>
    </source>
</evidence>
<keyword evidence="4" id="KW-1185">Reference proteome</keyword>
<evidence type="ECO:0000313" key="3">
    <source>
        <dbReference type="EMBL" id="KAK9892815.1"/>
    </source>
</evidence>
<organism evidence="3 4">
    <name type="scientific">Henosepilachna vigintioctopunctata</name>
    <dbReference type="NCBI Taxonomy" id="420089"/>
    <lineage>
        <taxon>Eukaryota</taxon>
        <taxon>Metazoa</taxon>
        <taxon>Ecdysozoa</taxon>
        <taxon>Arthropoda</taxon>
        <taxon>Hexapoda</taxon>
        <taxon>Insecta</taxon>
        <taxon>Pterygota</taxon>
        <taxon>Neoptera</taxon>
        <taxon>Endopterygota</taxon>
        <taxon>Coleoptera</taxon>
        <taxon>Polyphaga</taxon>
        <taxon>Cucujiformia</taxon>
        <taxon>Coccinelloidea</taxon>
        <taxon>Coccinellidae</taxon>
        <taxon>Epilachninae</taxon>
        <taxon>Epilachnini</taxon>
        <taxon>Henosepilachna</taxon>
    </lineage>
</organism>
<feature type="compositionally biased region" description="Basic and acidic residues" evidence="1">
    <location>
        <begin position="145"/>
        <end position="155"/>
    </location>
</feature>
<dbReference type="PANTHER" id="PTHR21505">
    <property type="entry name" value="MADF DOMAIN-CONTAINING PROTEIN-RELATED"/>
    <property type="match status" value="1"/>
</dbReference>
<evidence type="ECO:0000313" key="4">
    <source>
        <dbReference type="Proteomes" id="UP001431783"/>
    </source>
</evidence>
<dbReference type="Pfam" id="PF10545">
    <property type="entry name" value="MADF_DNA_bdg"/>
    <property type="match status" value="1"/>
</dbReference>
<feature type="region of interest" description="Disordered" evidence="1">
    <location>
        <begin position="132"/>
        <end position="155"/>
    </location>
</feature>
<gene>
    <name evidence="3" type="ORF">WA026_022276</name>
</gene>
<proteinExistence type="predicted"/>
<sequence length="155" mass="17885">MWNNELKMVFIENFQAEPILWDVKHRHYKDKSLNHDAWNRIQEKMDISVPELKKKKESLFASYRKYRKMVRDSCTSGAGEDEVYKPIWFAYDALDAFLNDGLTPRATINTTSNTGESSTTEVNTEEIADVVNEGTAQNNHPRSLLQREVKEAGNS</sequence>
<name>A0AAW1VFM4_9CUCU</name>
<dbReference type="PANTHER" id="PTHR21505:SF12">
    <property type="entry name" value="MADF DOMAIN-CONTAINING PROTEIN-RELATED"/>
    <property type="match status" value="1"/>
</dbReference>
<dbReference type="PROSITE" id="PS51029">
    <property type="entry name" value="MADF"/>
    <property type="match status" value="1"/>
</dbReference>
<evidence type="ECO:0000259" key="2">
    <source>
        <dbReference type="PROSITE" id="PS51029"/>
    </source>
</evidence>
<dbReference type="SMART" id="SM00595">
    <property type="entry name" value="MADF"/>
    <property type="match status" value="1"/>
</dbReference>
<dbReference type="AlphaFoldDB" id="A0AAW1VFM4"/>
<feature type="domain" description="MADF" evidence="2">
    <location>
        <begin position="9"/>
        <end position="95"/>
    </location>
</feature>
<protein>
    <recommendedName>
        <fullName evidence="2">MADF domain-containing protein</fullName>
    </recommendedName>
</protein>
<comment type="caution">
    <text evidence="3">The sequence shown here is derived from an EMBL/GenBank/DDBJ whole genome shotgun (WGS) entry which is preliminary data.</text>
</comment>
<accession>A0AAW1VFM4</accession>
<reference evidence="3 4" key="1">
    <citation type="submission" date="2023-03" db="EMBL/GenBank/DDBJ databases">
        <title>Genome insight into feeding habits of ladybird beetles.</title>
        <authorList>
            <person name="Li H.-S."/>
            <person name="Huang Y.-H."/>
            <person name="Pang H."/>
        </authorList>
    </citation>
    <scope>NUCLEOTIDE SEQUENCE [LARGE SCALE GENOMIC DNA]</scope>
    <source>
        <strain evidence="3">SYSU_2023b</strain>
        <tissue evidence="3">Whole body</tissue>
    </source>
</reference>
<dbReference type="EMBL" id="JARQZJ010000139">
    <property type="protein sequence ID" value="KAK9892815.1"/>
    <property type="molecule type" value="Genomic_DNA"/>
</dbReference>
<dbReference type="Proteomes" id="UP001431783">
    <property type="component" value="Unassembled WGS sequence"/>
</dbReference>
<dbReference type="InterPro" id="IPR006578">
    <property type="entry name" value="MADF-dom"/>
</dbReference>